<feature type="transmembrane region" description="Helical" evidence="1">
    <location>
        <begin position="321"/>
        <end position="344"/>
    </location>
</feature>
<evidence type="ECO:0000256" key="1">
    <source>
        <dbReference type="SAM" id="Phobius"/>
    </source>
</evidence>
<feature type="transmembrane region" description="Helical" evidence="1">
    <location>
        <begin position="290"/>
        <end position="309"/>
    </location>
</feature>
<keyword evidence="3" id="KW-1185">Reference proteome</keyword>
<reference evidence="2" key="1">
    <citation type="submission" date="2020-12" db="EMBL/GenBank/DDBJ databases">
        <title>Taurinivorans muris gen. nov., sp. nov., fundamental and realized metabolic niche of a ubiquitous sulfidogenic bacterium in the murine intestine.</title>
        <authorList>
            <person name="Ye H."/>
            <person name="Hanson B.T."/>
            <person name="Loy A."/>
        </authorList>
    </citation>
    <scope>NUCLEOTIDE SEQUENCE</scope>
    <source>
        <strain evidence="2">LT0009</strain>
    </source>
</reference>
<evidence type="ECO:0000313" key="2">
    <source>
        <dbReference type="EMBL" id="UWX06287.1"/>
    </source>
</evidence>
<feature type="transmembrane region" description="Helical" evidence="1">
    <location>
        <begin position="265"/>
        <end position="284"/>
    </location>
</feature>
<feature type="transmembrane region" description="Helical" evidence="1">
    <location>
        <begin position="181"/>
        <end position="201"/>
    </location>
</feature>
<dbReference type="EMBL" id="CP065938">
    <property type="protein sequence ID" value="UWX06287.1"/>
    <property type="molecule type" value="Genomic_DNA"/>
</dbReference>
<feature type="transmembrane region" description="Helical" evidence="1">
    <location>
        <begin position="356"/>
        <end position="379"/>
    </location>
</feature>
<dbReference type="Pfam" id="PF02405">
    <property type="entry name" value="MlaE"/>
    <property type="match status" value="1"/>
</dbReference>
<proteinExistence type="predicted"/>
<accession>A0ABY5Y271</accession>
<dbReference type="RefSeq" id="WP_334315890.1">
    <property type="nucleotide sequence ID" value="NZ_CP065938.1"/>
</dbReference>
<feature type="transmembrane region" description="Helical" evidence="1">
    <location>
        <begin position="221"/>
        <end position="244"/>
    </location>
</feature>
<keyword evidence="1" id="KW-1133">Transmembrane helix</keyword>
<dbReference type="PANTHER" id="PTHR30188">
    <property type="entry name" value="ABC TRANSPORTER PERMEASE PROTEIN-RELATED"/>
    <property type="match status" value="1"/>
</dbReference>
<gene>
    <name evidence="2" type="ORF">JBF11_02945</name>
</gene>
<keyword evidence="1" id="KW-0472">Membrane</keyword>
<dbReference type="Proteomes" id="UP001058120">
    <property type="component" value="Chromosome"/>
</dbReference>
<organism evidence="2 3">
    <name type="scientific">Taurinivorans muris</name>
    <dbReference type="NCBI Taxonomy" id="2787751"/>
    <lineage>
        <taxon>Bacteria</taxon>
        <taxon>Pseudomonadati</taxon>
        <taxon>Thermodesulfobacteriota</taxon>
        <taxon>Desulfovibrionia</taxon>
        <taxon>Desulfovibrionales</taxon>
        <taxon>Desulfovibrionaceae</taxon>
        <taxon>Taurinivorans</taxon>
    </lineage>
</organism>
<sequence>MDDLLLYSINGSYLEITAQGDWTIKNLSRSARQDLYERQKEVLSRIRKEKIQKIRLKYHSSAGRDPVWGSLLLSFFCSLADEAKKRKIECDAGALPLQMQELIAVSYASSAPRNAKQKSGGNPLTLLGSWAFYKIRQIKTAMDFVGEVAIALVQFVSGKAAVSSKDVWQEIYNAGASSLPIISLVSILLGLILAFVSAIQLQVLGAEIYVSSLITVSMVRVMSPVLTGIVIAGRIGASYAATIGSMQVNEEVDALKTFGINPMEFLVLPRFIALALMMPFLTVYSDFMGILGGYAVIFFGWDISFNAFLDNVRSFTQIQHIIVGLLHSFIFGILIALSGCYQGIVSGRDAEAVGRATTLAVVHSIIGIIVSTSILTIILSKFNL</sequence>
<dbReference type="InterPro" id="IPR030802">
    <property type="entry name" value="Permease_MalE"/>
</dbReference>
<name>A0ABY5Y271_9BACT</name>
<dbReference type="PANTHER" id="PTHR30188:SF3">
    <property type="entry name" value="ABC TRANSPORTER PERMEASE"/>
    <property type="match status" value="1"/>
</dbReference>
<evidence type="ECO:0000313" key="3">
    <source>
        <dbReference type="Proteomes" id="UP001058120"/>
    </source>
</evidence>
<protein>
    <submittedName>
        <fullName evidence="2">ABC transporter permease</fullName>
    </submittedName>
</protein>
<keyword evidence="1" id="KW-0812">Transmembrane</keyword>